<dbReference type="InterPro" id="IPR013969">
    <property type="entry name" value="Oligosacch_biosynth_Alg14"/>
</dbReference>
<comment type="similarity">
    <text evidence="3 11">Belongs to the ALG14 family.</text>
</comment>
<proteinExistence type="inferred from homology"/>
<protein>
    <recommendedName>
        <fullName evidence="5 11">UDP-N-acetylglucosamine transferase subunit ALG14</fullName>
    </recommendedName>
    <alternativeName>
        <fullName evidence="10 11">Asparagine-linked glycosylation protein 14</fullName>
    </alternativeName>
</protein>
<accession>A0AAN7BSZ8</accession>
<comment type="subcellular location">
    <subcellularLocation>
        <location evidence="1 11">Endoplasmic reticulum membrane</location>
        <topology evidence="1 11">Single-pass membrane protein</topology>
    </subcellularLocation>
    <subcellularLocation>
        <location evidence="2">Nucleus membrane</location>
        <topology evidence="2">Single-pass membrane protein</topology>
    </subcellularLocation>
</comment>
<reference evidence="12" key="1">
    <citation type="journal article" date="2023" name="Mol. Phylogenet. Evol.">
        <title>Genome-scale phylogeny and comparative genomics of the fungal order Sordariales.</title>
        <authorList>
            <person name="Hensen N."/>
            <person name="Bonometti L."/>
            <person name="Westerberg I."/>
            <person name="Brannstrom I.O."/>
            <person name="Guillou S."/>
            <person name="Cros-Aarteil S."/>
            <person name="Calhoun S."/>
            <person name="Haridas S."/>
            <person name="Kuo A."/>
            <person name="Mondo S."/>
            <person name="Pangilinan J."/>
            <person name="Riley R."/>
            <person name="LaButti K."/>
            <person name="Andreopoulos B."/>
            <person name="Lipzen A."/>
            <person name="Chen C."/>
            <person name="Yan M."/>
            <person name="Daum C."/>
            <person name="Ng V."/>
            <person name="Clum A."/>
            <person name="Steindorff A."/>
            <person name="Ohm R.A."/>
            <person name="Martin F."/>
            <person name="Silar P."/>
            <person name="Natvig D.O."/>
            <person name="Lalanne C."/>
            <person name="Gautier V."/>
            <person name="Ament-Velasquez S.L."/>
            <person name="Kruys A."/>
            <person name="Hutchinson M.I."/>
            <person name="Powell A.J."/>
            <person name="Barry K."/>
            <person name="Miller A.N."/>
            <person name="Grigoriev I.V."/>
            <person name="Debuchy R."/>
            <person name="Gladieux P."/>
            <person name="Hiltunen Thoren M."/>
            <person name="Johannesson H."/>
        </authorList>
    </citation>
    <scope>NUCLEOTIDE SEQUENCE</scope>
    <source>
        <strain evidence="12">CBS 990.96</strain>
    </source>
</reference>
<evidence type="ECO:0000256" key="9">
    <source>
        <dbReference type="ARBA" id="ARBA00023136"/>
    </source>
</evidence>
<keyword evidence="13" id="KW-1185">Reference proteome</keyword>
<evidence type="ECO:0000256" key="2">
    <source>
        <dbReference type="ARBA" id="ARBA00004590"/>
    </source>
</evidence>
<comment type="caution">
    <text evidence="11">Lacks conserved residue(s) required for the propagation of feature annotation.</text>
</comment>
<dbReference type="AlphaFoldDB" id="A0AAN7BSZ8"/>
<feature type="transmembrane region" description="Helical" evidence="11">
    <location>
        <begin position="12"/>
        <end position="30"/>
    </location>
</feature>
<evidence type="ECO:0000256" key="10">
    <source>
        <dbReference type="ARBA" id="ARBA00032062"/>
    </source>
</evidence>
<gene>
    <name evidence="11" type="primary">ALG14</name>
    <name evidence="12" type="ORF">QBC38DRAFT_473770</name>
</gene>
<dbReference type="Pfam" id="PF08660">
    <property type="entry name" value="Alg14"/>
    <property type="match status" value="1"/>
</dbReference>
<comment type="function">
    <text evidence="11">Involved in protein N-glycosylation. Essential for the second step of the dolichol-linked oligosaccharide pathway. Anchors the catalytic subunit ALG13 to the ER.</text>
</comment>
<evidence type="ECO:0000256" key="11">
    <source>
        <dbReference type="RuleBase" id="RU362127"/>
    </source>
</evidence>
<keyword evidence="8 11" id="KW-1133">Transmembrane helix</keyword>
<comment type="subunit">
    <text evidence="4 11">Heterodimer with ALG13 to form a functional enzyme.</text>
</comment>
<dbReference type="GO" id="GO:0004577">
    <property type="term" value="F:N-acetylglucosaminyldiphosphodolichol N-acetylglucosaminyltransferase activity"/>
    <property type="evidence" value="ECO:0007669"/>
    <property type="project" value="TreeGrafter"/>
</dbReference>
<evidence type="ECO:0000313" key="12">
    <source>
        <dbReference type="EMBL" id="KAK4228927.1"/>
    </source>
</evidence>
<evidence type="ECO:0000256" key="3">
    <source>
        <dbReference type="ARBA" id="ARBA00009731"/>
    </source>
</evidence>
<sequence length="291" mass="32503">MATAVWTRINGFLKHLAGYLGAITAGYAVFLLLSSFWIRTPLGMILVSQFIIRQRQGLSMGRMWSGATWSQHEGPVPDISDLPAVYFLYVLGSGGHTAEMIETIKKQFQAQYNQHRRYVITSGDDDSLMSVARLETLINRTYPTGRAGSFDYFTIPRARKVHQPLLTSPFTCLITALQAILALSTHPYARPPLDFGDQFKWPHVIVTNGPATGFIVCLVAHVLKMLYLVPQNCLKMVYIESWARTRSLSLTGKLFLWTGIADVFCVQHEKLAEEIGADYIGLVSAKPMPFG</sequence>
<keyword evidence="7 11" id="KW-0256">Endoplasmic reticulum</keyword>
<keyword evidence="9 11" id="KW-0472">Membrane</keyword>
<reference evidence="12" key="2">
    <citation type="submission" date="2023-05" db="EMBL/GenBank/DDBJ databases">
        <authorList>
            <consortium name="Lawrence Berkeley National Laboratory"/>
            <person name="Steindorff A."/>
            <person name="Hensen N."/>
            <person name="Bonometti L."/>
            <person name="Westerberg I."/>
            <person name="Brannstrom I.O."/>
            <person name="Guillou S."/>
            <person name="Cros-Aarteil S."/>
            <person name="Calhoun S."/>
            <person name="Haridas S."/>
            <person name="Kuo A."/>
            <person name="Mondo S."/>
            <person name="Pangilinan J."/>
            <person name="Riley R."/>
            <person name="Labutti K."/>
            <person name="Andreopoulos B."/>
            <person name="Lipzen A."/>
            <person name="Chen C."/>
            <person name="Yanf M."/>
            <person name="Daum C."/>
            <person name="Ng V."/>
            <person name="Clum A."/>
            <person name="Ohm R."/>
            <person name="Martin F."/>
            <person name="Silar P."/>
            <person name="Natvig D."/>
            <person name="Lalanne C."/>
            <person name="Gautier V."/>
            <person name="Ament-Velasquez S.L."/>
            <person name="Kruys A."/>
            <person name="Hutchinson M.I."/>
            <person name="Powell A.J."/>
            <person name="Barry K."/>
            <person name="Miller A.N."/>
            <person name="Grigoriev I.V."/>
            <person name="Debuchy R."/>
            <person name="Gladieux P."/>
            <person name="Thoren M.H."/>
            <person name="Johannesson H."/>
        </authorList>
    </citation>
    <scope>NUCLEOTIDE SEQUENCE</scope>
    <source>
        <strain evidence="12">CBS 990.96</strain>
    </source>
</reference>
<organism evidence="12 13">
    <name type="scientific">Podospora fimiseda</name>
    <dbReference type="NCBI Taxonomy" id="252190"/>
    <lineage>
        <taxon>Eukaryota</taxon>
        <taxon>Fungi</taxon>
        <taxon>Dikarya</taxon>
        <taxon>Ascomycota</taxon>
        <taxon>Pezizomycotina</taxon>
        <taxon>Sordariomycetes</taxon>
        <taxon>Sordariomycetidae</taxon>
        <taxon>Sordariales</taxon>
        <taxon>Podosporaceae</taxon>
        <taxon>Podospora</taxon>
    </lineage>
</organism>
<name>A0AAN7BSZ8_9PEZI</name>
<dbReference type="Gene3D" id="3.40.50.2000">
    <property type="entry name" value="Glycogen Phosphorylase B"/>
    <property type="match status" value="1"/>
</dbReference>
<dbReference type="GO" id="GO:0006488">
    <property type="term" value="P:dolichol-linked oligosaccharide biosynthetic process"/>
    <property type="evidence" value="ECO:0007669"/>
    <property type="project" value="InterPro"/>
</dbReference>
<dbReference type="GO" id="GO:0031965">
    <property type="term" value="C:nuclear membrane"/>
    <property type="evidence" value="ECO:0007669"/>
    <property type="project" value="UniProtKB-SubCell"/>
</dbReference>
<feature type="transmembrane region" description="Helical" evidence="11">
    <location>
        <begin position="165"/>
        <end position="189"/>
    </location>
</feature>
<evidence type="ECO:0000256" key="4">
    <source>
        <dbReference type="ARBA" id="ARBA00011335"/>
    </source>
</evidence>
<comment type="caution">
    <text evidence="12">The sequence shown here is derived from an EMBL/GenBank/DDBJ whole genome shotgun (WGS) entry which is preliminary data.</text>
</comment>
<dbReference type="PANTHER" id="PTHR12154:SF4">
    <property type="entry name" value="UDP-N-ACETYLGLUCOSAMINE TRANSFERASE SUBUNIT ALG14 HOMOLOG"/>
    <property type="match status" value="1"/>
</dbReference>
<keyword evidence="6 11" id="KW-0812">Transmembrane</keyword>
<evidence type="ECO:0000256" key="1">
    <source>
        <dbReference type="ARBA" id="ARBA00004389"/>
    </source>
</evidence>
<evidence type="ECO:0000313" key="13">
    <source>
        <dbReference type="Proteomes" id="UP001301958"/>
    </source>
</evidence>
<evidence type="ECO:0000256" key="6">
    <source>
        <dbReference type="ARBA" id="ARBA00022692"/>
    </source>
</evidence>
<dbReference type="EMBL" id="MU865313">
    <property type="protein sequence ID" value="KAK4228927.1"/>
    <property type="molecule type" value="Genomic_DNA"/>
</dbReference>
<dbReference type="Proteomes" id="UP001301958">
    <property type="component" value="Unassembled WGS sequence"/>
</dbReference>
<feature type="transmembrane region" description="Helical" evidence="11">
    <location>
        <begin position="209"/>
        <end position="229"/>
    </location>
</feature>
<dbReference type="GO" id="GO:0043541">
    <property type="term" value="C:UDP-N-acetylglucosamine transferase complex"/>
    <property type="evidence" value="ECO:0007669"/>
    <property type="project" value="TreeGrafter"/>
</dbReference>
<evidence type="ECO:0000256" key="5">
    <source>
        <dbReference type="ARBA" id="ARBA00017467"/>
    </source>
</evidence>
<evidence type="ECO:0000256" key="7">
    <source>
        <dbReference type="ARBA" id="ARBA00022824"/>
    </source>
</evidence>
<dbReference type="PANTHER" id="PTHR12154">
    <property type="entry name" value="GLYCOSYL TRANSFERASE-RELATED"/>
    <property type="match status" value="1"/>
</dbReference>
<evidence type="ECO:0000256" key="8">
    <source>
        <dbReference type="ARBA" id="ARBA00022989"/>
    </source>
</evidence>